<accession>A0A517PE07</accession>
<evidence type="ECO:0000256" key="6">
    <source>
        <dbReference type="ARBA" id="ARBA00023002"/>
    </source>
</evidence>
<dbReference type="EC" id="1.1.1.2" evidence="7"/>
<protein>
    <recommendedName>
        <fullName evidence="7">alcohol dehydrogenase (NADP(+))</fullName>
        <ecNumber evidence="7">1.1.1.2</ecNumber>
    </recommendedName>
</protein>
<dbReference type="EMBL" id="CP036265">
    <property type="protein sequence ID" value="QDT17610.1"/>
    <property type="molecule type" value="Genomic_DNA"/>
</dbReference>
<dbReference type="GO" id="GO:0008270">
    <property type="term" value="F:zinc ion binding"/>
    <property type="evidence" value="ECO:0007669"/>
    <property type="project" value="InterPro"/>
</dbReference>
<dbReference type="PANTHER" id="PTHR42683">
    <property type="entry name" value="ALDEHYDE REDUCTASE"/>
    <property type="match status" value="1"/>
</dbReference>
<dbReference type="FunFam" id="3.40.50.720:FF:000022">
    <property type="entry name" value="Cinnamyl alcohol dehydrogenase"/>
    <property type="match status" value="1"/>
</dbReference>
<dbReference type="InterPro" id="IPR002328">
    <property type="entry name" value="ADH_Zn_CS"/>
</dbReference>
<keyword evidence="3 8" id="KW-0479">Metal-binding</keyword>
<keyword evidence="5" id="KW-0521">NADP</keyword>
<dbReference type="GO" id="GO:0008106">
    <property type="term" value="F:alcohol dehydrogenase (NADP+) activity"/>
    <property type="evidence" value="ECO:0007669"/>
    <property type="project" value="UniProtKB-EC"/>
</dbReference>
<evidence type="ECO:0000256" key="4">
    <source>
        <dbReference type="ARBA" id="ARBA00022833"/>
    </source>
</evidence>
<dbReference type="InterPro" id="IPR011032">
    <property type="entry name" value="GroES-like_sf"/>
</dbReference>
<evidence type="ECO:0000259" key="9">
    <source>
        <dbReference type="SMART" id="SM00829"/>
    </source>
</evidence>
<dbReference type="Gene3D" id="3.40.50.720">
    <property type="entry name" value="NAD(P)-binding Rossmann-like Domain"/>
    <property type="match status" value="1"/>
</dbReference>
<dbReference type="InterPro" id="IPR047109">
    <property type="entry name" value="CAD-like"/>
</dbReference>
<comment type="cofactor">
    <cofactor evidence="1 8">
        <name>Zn(2+)</name>
        <dbReference type="ChEBI" id="CHEBI:29105"/>
    </cofactor>
</comment>
<dbReference type="FunFam" id="3.90.180.10:FF:000018">
    <property type="entry name" value="NAD(P)-dependent alcohol dehydrogenase"/>
    <property type="match status" value="1"/>
</dbReference>
<comment type="similarity">
    <text evidence="2 8">Belongs to the zinc-containing alcohol dehydrogenase family.</text>
</comment>
<dbReference type="AlphaFoldDB" id="A0A517PE07"/>
<dbReference type="SUPFAM" id="SSF50129">
    <property type="entry name" value="GroES-like"/>
    <property type="match status" value="1"/>
</dbReference>
<evidence type="ECO:0000256" key="8">
    <source>
        <dbReference type="RuleBase" id="RU361277"/>
    </source>
</evidence>
<name>A0A517PE07_9PLAN</name>
<dbReference type="InterPro" id="IPR020843">
    <property type="entry name" value="ER"/>
</dbReference>
<evidence type="ECO:0000256" key="1">
    <source>
        <dbReference type="ARBA" id="ARBA00001947"/>
    </source>
</evidence>
<dbReference type="InterPro" id="IPR013154">
    <property type="entry name" value="ADH-like_N"/>
</dbReference>
<keyword evidence="6 10" id="KW-0560">Oxidoreductase</keyword>
<dbReference type="Pfam" id="PF08240">
    <property type="entry name" value="ADH_N"/>
    <property type="match status" value="1"/>
</dbReference>
<feature type="domain" description="Enoyl reductase (ER)" evidence="9">
    <location>
        <begin position="12"/>
        <end position="331"/>
    </location>
</feature>
<evidence type="ECO:0000313" key="10">
    <source>
        <dbReference type="EMBL" id="QDT17610.1"/>
    </source>
</evidence>
<dbReference type="Gene3D" id="3.90.180.10">
    <property type="entry name" value="Medium-chain alcohol dehydrogenases, catalytic domain"/>
    <property type="match status" value="1"/>
</dbReference>
<dbReference type="RefSeq" id="WP_145360500.1">
    <property type="nucleotide sequence ID" value="NZ_CP036265.1"/>
</dbReference>
<organism evidence="10 11">
    <name type="scientific">Alienimonas californiensis</name>
    <dbReference type="NCBI Taxonomy" id="2527989"/>
    <lineage>
        <taxon>Bacteria</taxon>
        <taxon>Pseudomonadati</taxon>
        <taxon>Planctomycetota</taxon>
        <taxon>Planctomycetia</taxon>
        <taxon>Planctomycetales</taxon>
        <taxon>Planctomycetaceae</taxon>
        <taxon>Alienimonas</taxon>
    </lineage>
</organism>
<proteinExistence type="inferred from homology"/>
<evidence type="ECO:0000256" key="5">
    <source>
        <dbReference type="ARBA" id="ARBA00022857"/>
    </source>
</evidence>
<dbReference type="InterPro" id="IPR036291">
    <property type="entry name" value="NAD(P)-bd_dom_sf"/>
</dbReference>
<dbReference type="SMART" id="SM00829">
    <property type="entry name" value="PKS_ER"/>
    <property type="match status" value="1"/>
</dbReference>
<evidence type="ECO:0000256" key="2">
    <source>
        <dbReference type="ARBA" id="ARBA00008072"/>
    </source>
</evidence>
<keyword evidence="11" id="KW-1185">Reference proteome</keyword>
<dbReference type="KEGG" id="acaf:CA12_37380"/>
<dbReference type="PROSITE" id="PS00059">
    <property type="entry name" value="ADH_ZINC"/>
    <property type="match status" value="1"/>
</dbReference>
<dbReference type="CDD" id="cd05283">
    <property type="entry name" value="CAD1"/>
    <property type="match status" value="1"/>
</dbReference>
<evidence type="ECO:0000313" key="11">
    <source>
        <dbReference type="Proteomes" id="UP000318741"/>
    </source>
</evidence>
<dbReference type="OrthoDB" id="9806940at2"/>
<evidence type="ECO:0000256" key="3">
    <source>
        <dbReference type="ARBA" id="ARBA00022723"/>
    </source>
</evidence>
<gene>
    <name evidence="10" type="primary">ahr</name>
    <name evidence="10" type="ORF">CA12_37380</name>
</gene>
<sequence>MAYEAWTATGPGATFEKRSLDRGPLGPEEVEVAVEHCGICHSDLSMWHDEWGTATYPAVLGHEVIGRVAALGPMAKGLAVGQRVGVGWNCASCMHCRQCLSGDQHLCESAQPTIAGHLGGFARSVRAHWAWTIPLPDDLHAADAGPLLCGGITVFNPLAAFASPNSRVGVVGIGGLGHLAVKFAAAYGCEVTAFTSSESKFEEARGFGAHQVVSSRDSEAIRSLAKSLDLLIVTVNVPLDWDALIASLAPNGRMHVVGAVLEPIPVSIFPLIMRQGSVGASPTGSPVGIADMLAFAARHDIAPQTEHFPMSRINEAFAHVADGKARYRVVLDADFAG</sequence>
<dbReference type="InterPro" id="IPR013149">
    <property type="entry name" value="ADH-like_C"/>
</dbReference>
<dbReference type="SUPFAM" id="SSF51735">
    <property type="entry name" value="NAD(P)-binding Rossmann-fold domains"/>
    <property type="match status" value="1"/>
</dbReference>
<keyword evidence="4 8" id="KW-0862">Zinc</keyword>
<dbReference type="Proteomes" id="UP000318741">
    <property type="component" value="Chromosome"/>
</dbReference>
<evidence type="ECO:0000256" key="7">
    <source>
        <dbReference type="ARBA" id="ARBA00024074"/>
    </source>
</evidence>
<reference evidence="10 11" key="1">
    <citation type="submission" date="2019-02" db="EMBL/GenBank/DDBJ databases">
        <title>Deep-cultivation of Planctomycetes and their phenomic and genomic characterization uncovers novel biology.</title>
        <authorList>
            <person name="Wiegand S."/>
            <person name="Jogler M."/>
            <person name="Boedeker C."/>
            <person name="Pinto D."/>
            <person name="Vollmers J."/>
            <person name="Rivas-Marin E."/>
            <person name="Kohn T."/>
            <person name="Peeters S.H."/>
            <person name="Heuer A."/>
            <person name="Rast P."/>
            <person name="Oberbeckmann S."/>
            <person name="Bunk B."/>
            <person name="Jeske O."/>
            <person name="Meyerdierks A."/>
            <person name="Storesund J.E."/>
            <person name="Kallscheuer N."/>
            <person name="Luecker S."/>
            <person name="Lage O.M."/>
            <person name="Pohl T."/>
            <person name="Merkel B.J."/>
            <person name="Hornburger P."/>
            <person name="Mueller R.-W."/>
            <person name="Bruemmer F."/>
            <person name="Labrenz M."/>
            <person name="Spormann A.M."/>
            <person name="Op den Camp H."/>
            <person name="Overmann J."/>
            <person name="Amann R."/>
            <person name="Jetten M.S.M."/>
            <person name="Mascher T."/>
            <person name="Medema M.H."/>
            <person name="Devos D.P."/>
            <person name="Kaster A.-K."/>
            <person name="Ovreas L."/>
            <person name="Rohde M."/>
            <person name="Galperin M.Y."/>
            <person name="Jogler C."/>
        </authorList>
    </citation>
    <scope>NUCLEOTIDE SEQUENCE [LARGE SCALE GENOMIC DNA]</scope>
    <source>
        <strain evidence="10 11">CA12</strain>
    </source>
</reference>
<dbReference type="Pfam" id="PF00107">
    <property type="entry name" value="ADH_zinc_N"/>
    <property type="match status" value="1"/>
</dbReference>